<dbReference type="AlphaFoldDB" id="A0A7J3SM13"/>
<protein>
    <submittedName>
        <fullName evidence="2">Uncharacterized protein</fullName>
    </submittedName>
</protein>
<feature type="region of interest" description="Disordered" evidence="1">
    <location>
        <begin position="64"/>
        <end position="92"/>
    </location>
</feature>
<sequence>MPEEEVEEVTEDSNIEEEGETESVELGITPEDMKIMVDIVEKIDEASKGELPSKELEKIYEYQKNKKKEEDEKRPAKLHKAKEKKKAKKKSK</sequence>
<dbReference type="EMBL" id="DTLS01000155">
    <property type="protein sequence ID" value="HGZ60614.1"/>
    <property type="molecule type" value="Genomic_DNA"/>
</dbReference>
<name>A0A7J3SM13_9CREN</name>
<organism evidence="2">
    <name type="scientific">Fervidicoccus fontis</name>
    <dbReference type="NCBI Taxonomy" id="683846"/>
    <lineage>
        <taxon>Archaea</taxon>
        <taxon>Thermoproteota</taxon>
        <taxon>Thermoprotei</taxon>
        <taxon>Fervidicoccales</taxon>
        <taxon>Fervidicoccaceae</taxon>
        <taxon>Fervidicoccus</taxon>
    </lineage>
</organism>
<feature type="compositionally biased region" description="Basic residues" evidence="1">
    <location>
        <begin position="76"/>
        <end position="92"/>
    </location>
</feature>
<comment type="caution">
    <text evidence="2">The sequence shown here is derived from an EMBL/GenBank/DDBJ whole genome shotgun (WGS) entry which is preliminary data.</text>
</comment>
<gene>
    <name evidence="2" type="ORF">ENW83_05385</name>
</gene>
<feature type="compositionally biased region" description="Basic and acidic residues" evidence="1">
    <location>
        <begin position="64"/>
        <end position="75"/>
    </location>
</feature>
<feature type="region of interest" description="Disordered" evidence="1">
    <location>
        <begin position="1"/>
        <end position="30"/>
    </location>
</feature>
<evidence type="ECO:0000256" key="1">
    <source>
        <dbReference type="SAM" id="MobiDB-lite"/>
    </source>
</evidence>
<feature type="compositionally biased region" description="Acidic residues" evidence="1">
    <location>
        <begin position="1"/>
        <end position="23"/>
    </location>
</feature>
<accession>A0A7J3SM13</accession>
<evidence type="ECO:0000313" key="2">
    <source>
        <dbReference type="EMBL" id="HGZ60614.1"/>
    </source>
</evidence>
<proteinExistence type="predicted"/>
<reference evidence="2" key="1">
    <citation type="journal article" date="2020" name="mSystems">
        <title>Genome- and Community-Level Interaction Insights into Carbon Utilization and Element Cycling Functions of Hydrothermarchaeota in Hydrothermal Sediment.</title>
        <authorList>
            <person name="Zhou Z."/>
            <person name="Liu Y."/>
            <person name="Xu W."/>
            <person name="Pan J."/>
            <person name="Luo Z.H."/>
            <person name="Li M."/>
        </authorList>
    </citation>
    <scope>NUCLEOTIDE SEQUENCE [LARGE SCALE GENOMIC DNA]</scope>
    <source>
        <strain evidence="2">SpSt-885</strain>
    </source>
</reference>